<dbReference type="STRING" id="1447883.A0A2B7XNZ4"/>
<evidence type="ECO:0000313" key="4">
    <source>
        <dbReference type="Proteomes" id="UP000224634"/>
    </source>
</evidence>
<name>A0A2B7XNZ4_POLH7</name>
<evidence type="ECO:0000256" key="1">
    <source>
        <dbReference type="SAM" id="MobiDB-lite"/>
    </source>
</evidence>
<accession>A0A2B7XNZ4</accession>
<dbReference type="AlphaFoldDB" id="A0A2B7XNZ4"/>
<feature type="compositionally biased region" description="Low complexity" evidence="1">
    <location>
        <begin position="437"/>
        <end position="512"/>
    </location>
</feature>
<organism evidence="3 4">
    <name type="scientific">Polytolypa hystricis (strain UAMH7299)</name>
    <dbReference type="NCBI Taxonomy" id="1447883"/>
    <lineage>
        <taxon>Eukaryota</taxon>
        <taxon>Fungi</taxon>
        <taxon>Dikarya</taxon>
        <taxon>Ascomycota</taxon>
        <taxon>Pezizomycotina</taxon>
        <taxon>Eurotiomycetes</taxon>
        <taxon>Eurotiomycetidae</taxon>
        <taxon>Onygenales</taxon>
        <taxon>Onygenales incertae sedis</taxon>
        <taxon>Polytolypa</taxon>
    </lineage>
</organism>
<comment type="caution">
    <text evidence="3">The sequence shown here is derived from an EMBL/GenBank/DDBJ whole genome shotgun (WGS) entry which is preliminary data.</text>
</comment>
<feature type="compositionally biased region" description="Pro residues" evidence="1">
    <location>
        <begin position="360"/>
        <end position="373"/>
    </location>
</feature>
<evidence type="ECO:0000256" key="2">
    <source>
        <dbReference type="SAM" id="SignalP"/>
    </source>
</evidence>
<dbReference type="Gene3D" id="2.60.120.260">
    <property type="entry name" value="Galactose-binding domain-like"/>
    <property type="match status" value="1"/>
</dbReference>
<feature type="signal peptide" evidence="2">
    <location>
        <begin position="1"/>
        <end position="20"/>
    </location>
</feature>
<evidence type="ECO:0000313" key="3">
    <source>
        <dbReference type="EMBL" id="PGH10481.1"/>
    </source>
</evidence>
<feature type="chain" id="PRO_5013401288" description="CBM-cenC domain-containing protein" evidence="2">
    <location>
        <begin position="21"/>
        <end position="585"/>
    </location>
</feature>
<protein>
    <recommendedName>
        <fullName evidence="5">CBM-cenC domain-containing protein</fullName>
    </recommendedName>
</protein>
<sequence>MRFTLRLLAQALLFSHAILALPTAPESHDPEKPDKCPKKEKQLLKNPSFEDGLVNWSPGCANPISIERYGGAADGKNFLREVRFINDISYISQEVKDLKPKSKYKLHANIRIARHDEGKRECRFVAYWDMVGDAHLIADVGLKLGKKEHECDWTPFTVDFVPTKKTHRIVWAWKCLQNSIMKVEIDNLRLVEPAVPCPPKETATTAKPKPSTTTTTKPKPTKTTTTTTTKTTTTTTKNPPKPTTTTTTIKPPKTTITVTPCTTTSTSTSKTISKTTAKTTSTGSDSTTPRSTAPSTTTPEKTTTSTRFTTSTIFTTSTKTVTACPTKDTDCSDSDKEIQTTVVTVPITTTVCPITETPEPSEPPAVTPAPEKPTAPSSTYTTFITLTVCPSDKPDCTSAVNQPPIVAPPVDGTKKPSEPAIPEVTHTVVPVPPVVPGEPSKSVTPEVTPTVSTVPTPSDTAETPETPVVPDEPIIPDTPQQDTPVAVPAPATEAAPPATPPTTTTTSTSSTTLLPDESIIVAPPSPTTTEPTPSPAPIEDKKNDNPLNLITTTLPDPAQFTGAAAIVSANKLAAVVAVAAAAIFL</sequence>
<proteinExistence type="predicted"/>
<dbReference type="EMBL" id="PDNA01000146">
    <property type="protein sequence ID" value="PGH10481.1"/>
    <property type="molecule type" value="Genomic_DNA"/>
</dbReference>
<keyword evidence="4" id="KW-1185">Reference proteome</keyword>
<evidence type="ECO:0008006" key="5">
    <source>
        <dbReference type="Google" id="ProtNLM"/>
    </source>
</evidence>
<feature type="region of interest" description="Disordered" evidence="1">
    <location>
        <begin position="194"/>
        <end position="309"/>
    </location>
</feature>
<gene>
    <name evidence="3" type="ORF">AJ80_07524</name>
</gene>
<feature type="compositionally biased region" description="Low complexity" evidence="1">
    <location>
        <begin position="200"/>
        <end position="309"/>
    </location>
</feature>
<reference evidence="3 4" key="1">
    <citation type="submission" date="2017-10" db="EMBL/GenBank/DDBJ databases">
        <title>Comparative genomics in systemic dimorphic fungi from Ajellomycetaceae.</title>
        <authorList>
            <person name="Munoz J.F."/>
            <person name="Mcewen J.G."/>
            <person name="Clay O.K."/>
            <person name="Cuomo C.A."/>
        </authorList>
    </citation>
    <scope>NUCLEOTIDE SEQUENCE [LARGE SCALE GENOMIC DNA]</scope>
    <source>
        <strain evidence="3 4">UAMH7299</strain>
    </source>
</reference>
<feature type="region of interest" description="Disordered" evidence="1">
    <location>
        <begin position="429"/>
        <end position="545"/>
    </location>
</feature>
<feature type="region of interest" description="Disordered" evidence="1">
    <location>
        <begin position="355"/>
        <end position="377"/>
    </location>
</feature>
<dbReference type="Proteomes" id="UP000224634">
    <property type="component" value="Unassembled WGS sequence"/>
</dbReference>
<keyword evidence="2" id="KW-0732">Signal</keyword>